<dbReference type="eggNOG" id="ENOG502QY6W">
    <property type="taxonomic scope" value="Eukaryota"/>
</dbReference>
<feature type="region of interest" description="Disordered" evidence="1">
    <location>
        <begin position="797"/>
        <end position="816"/>
    </location>
</feature>
<accession>A0A1Y3DUJ6</accession>
<sequence length="2090" mass="242546">MEIKLNIIFKEVLLMRTDEHDIENHDKVFVDKQKNVLCVQCMNKIFFKKSPLYKKYALFKSVNEIYSIKNCQDFRYHFSFFLIDHTLFLSNTFSYLEGTSEKSVDHNGSDGEKGDPCGDWQLSRSFYRVRKSKGSKNYNGESGGNINCYAHAANDELITLATNACKEFLSTCSEDLCNIFKDAIYTCVLVRLKKFSTNEKKYFYIFKLLKKLMDGVAIIHTTLKNESAVIEEFIKLFVQNYSILDHLKKEKKGKDCSPLEGSSICPNGGSSCDGSSANGDGTHGDSSSDNRRDDNHRDGNGNVNRSQDEVLLLTLQIIYKLWGDNSLWQINKELLKNFFSNLIQHFKCTNKNTHLCNYYIEFIYIITKNYNDISYFFNTIIFGTPNKFVRESKKNSQPPLVPHIRTNTPCSNAQGRCGSRDRNKNSKQRSRQYHNPHRSITDTRSGSSISWASQSNNTLRDHLYSNKELYGKNDGHFEPFQTDTSEQFYKRSQNHPDENGLEQSQNESKQCDQEGGNIFQRKSSEKKYNEKYDKEAQAELENVNPAHVQGGNPRLKTSCGSRRNNTSVYECGQADEYLGPGSPYNSEPLSHDTSSEEENFNALFVQEKEENKSGFKSSQGIKTLVEWEEYGQKFTDMNDYVEGSNYKKGSAYYCNSFGRERSEDQDLVSYETAVREDGKQLSKLRYYDGMNSGTQSGSRVSNGSSGPAMNYCDSGSTAGEGSAWIEAGEGLNMLEQFEERASLEDLPHFESGERLQLRKQFVGGNYGSEGGTKGFLPIYPRGKGKYEEIKHSRVRSSPSIFSKTSNTGSDTENEKDPMCVEERYEADSQKCSNNTPLKIPKRKENMQNFITLCNNLQETLLNNFCKDTQMKCLEIFYKFCSIDKEIVNIILSNTSLIEWVFDFLSNTKYECLREKALKFIVTFFIHNSLFAHTHAHYMIDVLIDIILKYVNKRYSAYNQISDDYSNFFHFLKALNMLIDVSHSSLNIFHVFKIVNIVPFLVVASSPDTVPTSIKEIVAFFEDFLFEKEEGIEKESLNVKQCQVDKKGNNHIVSLTTKEVLSSFHMKEQPHVLDRLTKQKRTTRDGIVDEVETRHSLVAYTHIKNINKEPPILGNNLKGEKPNDTDPPEEERIQKEESKNEMNKVYITNISALFRVLKTALKIMKMVNTKKIDIYVELIFNEQNDYLYNVSVAVMKLLFSLIYMLKKNEKFISNLKIIDEQGDTDNGSDLQVLTFVKLILYLFIDLHTFFKKTLKECNHPFDKDMIYFIKFLYLSCIFIFENICIRKKLFRNVSTSLFFSSFFTPFFHLLSGVLNHVDEISSSHIRESHSVTNCEEVGLSRRNDKCVTNDTEDSGALIFEMYKRKIRKVLMRNKPFTLFFQYISGKNYDPECHRILEMLLHEEDGMPKERENLKDILIEIISKHNFYLSKVLHFNFNDNGRIIETVIYILYLCVTYDRKFIEKKLAVTREDNYVEQIFSFNNYEVNINPLFLFMSLSYSYYFITKEKIAFVFKCIRKEMHKINLSAWLDIKKIKNIYLVFDCIFSLKISNATYSNYFSFIIHVIKLELSLYTSNQSGQVHLRDQRDEQDRQDQRFYLSISKNGDLVKKIFENVEMNTIENNLAIYVYYLIIKLRKYSADHHKTMSLYKIMNAVIRHMHTVVNTEDEIEDIFCFFFIFFENLEAYAQMDIFNIITLLQKLTCYVKASLASYFEKLKEERNTAKKAASTKEGDDEALHADLKFEKFFFYFIINLILFCRKYKQIQNINVLSSSIALIELLLYCIQFSNNYFVSLSFFILSLLILPLPETPQKSSFLLMTVSTSFDKCADEIIPPDDKLAAHTDCSAGREKYVIRRSLFFPLINSADAMIRVSSLSLLLCLLLTNDVLLVEDEALGFFITLINSSYLSEWNETINDLLFAIFNVLLLSSTLNLQTKSFCFNFIYSFRPFFLRFILRLNRDQKIIIHKLFFLLITVKIKPLWFDLKVYGERILKIILNVVTKKDLDLGTFHCISSLAYEAFLSEGYKTRGPYQSGANKNVIENLEEYLETYKKNVKDNDRDDIFHTSSFSKFKCKNIDDDVVLAILNATKLLLYR</sequence>
<feature type="compositionally biased region" description="Basic and acidic residues" evidence="1">
    <location>
        <begin position="282"/>
        <end position="299"/>
    </location>
</feature>
<feature type="compositionally biased region" description="Basic residues" evidence="1">
    <location>
        <begin position="425"/>
        <end position="437"/>
    </location>
</feature>
<feature type="compositionally biased region" description="Polar residues" evidence="1">
    <location>
        <begin position="797"/>
        <end position="810"/>
    </location>
</feature>
<feature type="region of interest" description="Disordered" evidence="1">
    <location>
        <begin position="275"/>
        <end position="303"/>
    </location>
</feature>
<dbReference type="VEuPathDB" id="PlasmoDB:PKNH_1347300"/>
<protein>
    <submittedName>
        <fullName evidence="2">Uncharacterized protein</fullName>
    </submittedName>
</protein>
<feature type="compositionally biased region" description="Polar residues" evidence="1">
    <location>
        <begin position="442"/>
        <end position="452"/>
    </location>
</feature>
<reference evidence="2 3" key="1">
    <citation type="submission" date="2017-05" db="EMBL/GenBank/DDBJ databases">
        <title>PacBio assembly of a Plasmodium knowlesi genome sequence with Hi-C correction and manual annotation of the SICAvar gene family.</title>
        <authorList>
            <person name="Lapp S.A."/>
            <person name="Geraldo J.A."/>
            <person name="Chien J.-T."/>
            <person name="Ay F."/>
            <person name="Pakala S.B."/>
            <person name="Batugedara G."/>
            <person name="Humphrey J.C."/>
            <person name="Debarry J.D."/>
            <person name="Le Roch K.G."/>
            <person name="Galinski M.R."/>
            <person name="Kissinger J.C."/>
        </authorList>
    </citation>
    <scope>NUCLEOTIDE SEQUENCE [LARGE SCALE GENOMIC DNA]</scope>
    <source>
        <strain evidence="3">Malayan Strain Pk1 (A+)</strain>
    </source>
</reference>
<gene>
    <name evidence="2" type="ORF">PKNOH_S05391100</name>
</gene>
<feature type="compositionally biased region" description="Polar residues" evidence="1">
    <location>
        <begin position="405"/>
        <end position="414"/>
    </location>
</feature>
<feature type="compositionally biased region" description="Basic and acidic residues" evidence="1">
    <location>
        <begin position="522"/>
        <end position="537"/>
    </location>
</feature>
<feature type="region of interest" description="Disordered" evidence="1">
    <location>
        <begin position="1110"/>
        <end position="1137"/>
    </location>
</feature>
<evidence type="ECO:0000313" key="2">
    <source>
        <dbReference type="EMBL" id="OTN67869.1"/>
    </source>
</evidence>
<evidence type="ECO:0000313" key="3">
    <source>
        <dbReference type="Proteomes" id="UP000195012"/>
    </source>
</evidence>
<comment type="caution">
    <text evidence="2">The sequence shown here is derived from an EMBL/GenBank/DDBJ whole genome shotgun (WGS) entry which is preliminary data.</text>
</comment>
<proteinExistence type="predicted"/>
<feature type="region of interest" description="Disordered" evidence="1">
    <location>
        <begin position="491"/>
        <end position="562"/>
    </location>
</feature>
<dbReference type="EMBL" id="NETL01000019">
    <property type="protein sequence ID" value="OTN67869.1"/>
    <property type="molecule type" value="Genomic_DNA"/>
</dbReference>
<feature type="compositionally biased region" description="Basic and acidic residues" evidence="1">
    <location>
        <begin position="1117"/>
        <end position="1137"/>
    </location>
</feature>
<dbReference type="Proteomes" id="UP000195012">
    <property type="component" value="Unassembled WGS sequence"/>
</dbReference>
<dbReference type="VEuPathDB" id="PlasmoDB:PKNOH_S05391100"/>
<organism evidence="2 3">
    <name type="scientific">Plasmodium knowlesi</name>
    <dbReference type="NCBI Taxonomy" id="5850"/>
    <lineage>
        <taxon>Eukaryota</taxon>
        <taxon>Sar</taxon>
        <taxon>Alveolata</taxon>
        <taxon>Apicomplexa</taxon>
        <taxon>Aconoidasida</taxon>
        <taxon>Haemosporida</taxon>
        <taxon>Plasmodiidae</taxon>
        <taxon>Plasmodium</taxon>
        <taxon>Plasmodium (Plasmodium)</taxon>
    </lineage>
</organism>
<evidence type="ECO:0000256" key="1">
    <source>
        <dbReference type="SAM" id="MobiDB-lite"/>
    </source>
</evidence>
<name>A0A1Y3DUJ6_PLAKN</name>
<dbReference type="VEuPathDB" id="PlasmoDB:PKA1H_130052000"/>
<dbReference type="OrthoDB" id="377410at2759"/>
<feature type="region of interest" description="Disordered" evidence="1">
    <location>
        <begin position="391"/>
        <end position="452"/>
    </location>
</feature>